<dbReference type="CDD" id="cd02440">
    <property type="entry name" value="AdoMet_MTases"/>
    <property type="match status" value="1"/>
</dbReference>
<evidence type="ECO:0000256" key="4">
    <source>
        <dbReference type="ARBA" id="ARBA00022691"/>
    </source>
</evidence>
<dbReference type="InterPro" id="IPR050723">
    <property type="entry name" value="CFA/CMAS"/>
</dbReference>
<comment type="similarity">
    <text evidence="1">Belongs to the CFA/CMAS family.</text>
</comment>
<dbReference type="PIRSF" id="PIRSF003085">
    <property type="entry name" value="CMAS"/>
    <property type="match status" value="1"/>
</dbReference>
<dbReference type="GO" id="GO:0008168">
    <property type="term" value="F:methyltransferase activity"/>
    <property type="evidence" value="ECO:0007669"/>
    <property type="project" value="UniProtKB-KW"/>
</dbReference>
<dbReference type="NCBIfam" id="NF008686">
    <property type="entry name" value="PRK11705.1"/>
    <property type="match status" value="1"/>
</dbReference>
<sequence length="319" mass="37734">GWWECKALDQLVDRLIRARYDVKIRLSKYLAWNTIKARIINQQRRSKAYVIGERHYDIGNDLYKNMLDKRLNYSCGYWKNAKTLDKAQEAKLDLICKKLKLRPGMTGLDIGCGWGSLAKFAAEKYQVKVVGITVSKEQVRLARKLCKGLDVEIRLQDYRDLKEKFDCVVSIGMFEHVGYKNYRKFIKVIEHCLKDSGLFLLHTIGGNKSVTCLDPWIDKYIFPNGMLPSVKQISKAYEGIFKLEDWHSFGTYYDKTLMAWYKNFNKNWDKIKINYDERFRRMWNYYLLICAGSFRAHRNQLWQIVFSKIGSQVDYESIR</sequence>
<dbReference type="InterPro" id="IPR029063">
    <property type="entry name" value="SAM-dependent_MTases_sf"/>
</dbReference>
<reference evidence="6" key="1">
    <citation type="journal article" date="2014" name="Front. Microbiol.">
        <title>High frequency of phylogenetically diverse reductive dehalogenase-homologous genes in deep subseafloor sedimentary metagenomes.</title>
        <authorList>
            <person name="Kawai M."/>
            <person name="Futagami T."/>
            <person name="Toyoda A."/>
            <person name="Takaki Y."/>
            <person name="Nishi S."/>
            <person name="Hori S."/>
            <person name="Arai W."/>
            <person name="Tsubouchi T."/>
            <person name="Morono Y."/>
            <person name="Uchiyama I."/>
            <person name="Ito T."/>
            <person name="Fujiyama A."/>
            <person name="Inagaki F."/>
            <person name="Takami H."/>
        </authorList>
    </citation>
    <scope>NUCLEOTIDE SEQUENCE</scope>
    <source>
        <strain evidence="6">Expedition CK06-06</strain>
    </source>
</reference>
<dbReference type="PANTHER" id="PTHR43667:SF1">
    <property type="entry name" value="CYCLOPROPANE-FATTY-ACYL-PHOSPHOLIPID SYNTHASE"/>
    <property type="match status" value="1"/>
</dbReference>
<gene>
    <name evidence="6" type="ORF">S03H2_06672</name>
</gene>
<dbReference type="Gene3D" id="3.40.50.150">
    <property type="entry name" value="Vaccinia Virus protein VP39"/>
    <property type="match status" value="1"/>
</dbReference>
<proteinExistence type="inferred from homology"/>
<evidence type="ECO:0008006" key="7">
    <source>
        <dbReference type="Google" id="ProtNLM"/>
    </source>
</evidence>
<dbReference type="SUPFAM" id="SSF53335">
    <property type="entry name" value="S-adenosyl-L-methionine-dependent methyltransferases"/>
    <property type="match status" value="1"/>
</dbReference>
<dbReference type="EMBL" id="BARU01002960">
    <property type="protein sequence ID" value="GAH19449.1"/>
    <property type="molecule type" value="Genomic_DNA"/>
</dbReference>
<keyword evidence="2" id="KW-0489">Methyltransferase</keyword>
<evidence type="ECO:0000256" key="1">
    <source>
        <dbReference type="ARBA" id="ARBA00010815"/>
    </source>
</evidence>
<accession>X1EQS1</accession>
<name>X1EQS1_9ZZZZ</name>
<dbReference type="GO" id="GO:0032259">
    <property type="term" value="P:methylation"/>
    <property type="evidence" value="ECO:0007669"/>
    <property type="project" value="UniProtKB-KW"/>
</dbReference>
<keyword evidence="4" id="KW-0949">S-adenosyl-L-methionine</keyword>
<keyword evidence="5" id="KW-0443">Lipid metabolism</keyword>
<dbReference type="PANTHER" id="PTHR43667">
    <property type="entry name" value="CYCLOPROPANE-FATTY-ACYL-PHOSPHOLIPID SYNTHASE"/>
    <property type="match status" value="1"/>
</dbReference>
<evidence type="ECO:0000256" key="5">
    <source>
        <dbReference type="ARBA" id="ARBA00023098"/>
    </source>
</evidence>
<keyword evidence="3" id="KW-0808">Transferase</keyword>
<dbReference type="GO" id="GO:0008610">
    <property type="term" value="P:lipid biosynthetic process"/>
    <property type="evidence" value="ECO:0007669"/>
    <property type="project" value="InterPro"/>
</dbReference>
<dbReference type="Pfam" id="PF02353">
    <property type="entry name" value="CMAS"/>
    <property type="match status" value="1"/>
</dbReference>
<evidence type="ECO:0000256" key="2">
    <source>
        <dbReference type="ARBA" id="ARBA00022603"/>
    </source>
</evidence>
<dbReference type="InterPro" id="IPR003333">
    <property type="entry name" value="CMAS"/>
</dbReference>
<feature type="non-terminal residue" evidence="6">
    <location>
        <position position="1"/>
    </location>
</feature>
<comment type="caution">
    <text evidence="6">The sequence shown here is derived from an EMBL/GenBank/DDBJ whole genome shotgun (WGS) entry which is preliminary data.</text>
</comment>
<evidence type="ECO:0000256" key="3">
    <source>
        <dbReference type="ARBA" id="ARBA00022679"/>
    </source>
</evidence>
<organism evidence="6">
    <name type="scientific">marine sediment metagenome</name>
    <dbReference type="NCBI Taxonomy" id="412755"/>
    <lineage>
        <taxon>unclassified sequences</taxon>
        <taxon>metagenomes</taxon>
        <taxon>ecological metagenomes</taxon>
    </lineage>
</organism>
<protein>
    <recommendedName>
        <fullName evidence="7">Polyketide synthase methyltransferase domain-containing protein</fullName>
    </recommendedName>
</protein>
<dbReference type="AlphaFoldDB" id="X1EQS1"/>
<evidence type="ECO:0000313" key="6">
    <source>
        <dbReference type="EMBL" id="GAH19449.1"/>
    </source>
</evidence>